<feature type="region of interest" description="Disordered" evidence="1">
    <location>
        <begin position="433"/>
        <end position="461"/>
    </location>
</feature>
<name>A0A176ZYC7_9PEZI</name>
<protein>
    <submittedName>
        <fullName evidence="2">Uncharacterized protein</fullName>
    </submittedName>
</protein>
<organism evidence="2">
    <name type="scientific">Pseudogymnoascus destructans</name>
    <dbReference type="NCBI Taxonomy" id="655981"/>
    <lineage>
        <taxon>Eukaryota</taxon>
        <taxon>Fungi</taxon>
        <taxon>Dikarya</taxon>
        <taxon>Ascomycota</taxon>
        <taxon>Pezizomycotina</taxon>
        <taxon>Leotiomycetes</taxon>
        <taxon>Thelebolales</taxon>
        <taxon>Thelebolaceae</taxon>
        <taxon>Pseudogymnoascus</taxon>
    </lineage>
</organism>
<accession>A0A176ZYC7</accession>
<feature type="region of interest" description="Disordered" evidence="1">
    <location>
        <begin position="502"/>
        <end position="645"/>
    </location>
</feature>
<dbReference type="GeneID" id="36291773"/>
<dbReference type="AlphaFoldDB" id="A0A176ZYC7"/>
<proteinExistence type="predicted"/>
<reference evidence="2" key="1">
    <citation type="submission" date="2016-03" db="EMBL/GenBank/DDBJ databases">
        <title>Updated assembly of Pseudogymnoascus destructans, the fungus causing white-nose syndrome of bats.</title>
        <authorList>
            <person name="Palmer J.M."/>
            <person name="Drees K.P."/>
            <person name="Foster J.T."/>
            <person name="Lindner D.L."/>
        </authorList>
    </citation>
    <scope>NUCLEOTIDE SEQUENCE [LARGE SCALE GENOMIC DNA]</scope>
    <source>
        <strain evidence="2">20631-21</strain>
    </source>
</reference>
<dbReference type="VEuPathDB" id="FungiDB:GMDG_04053"/>
<gene>
    <name evidence="2" type="ORF">VC83_08734</name>
</gene>
<dbReference type="OrthoDB" id="5327538at2759"/>
<evidence type="ECO:0000256" key="1">
    <source>
        <dbReference type="SAM" id="MobiDB-lite"/>
    </source>
</evidence>
<sequence length="748" mass="83053">MAFSNPLFFQIWRDEKINRQLLSHLDDDNLCALRLTNTACSNIVTRPLFARIHLTFTPSALSRPSRMEALARIGHHVGHLTFSMPHTESTFLPPLLNPVTGREVNFLYTPHTSLASETERPKYGTHELADYLTQQYPPIFHAATNVPAFIRALGCMPNLRHLSVSCPGQEPCQRYRRSAVDYALISLRIAIERAGLTQLEKLSLAVHPAALLYLHPTPNFGASPSGLRRWRQIRNLKMSIDSWTFENSRADHLKLLTNYIRIFSGSLEKLTFHWYGQRGPCPLTLNDSSRPPSPSSATKLFAEITSPMSPLPETPPPPPLHFPQLRRIFVRNAWVAAEQVSSLVSKHGSSLRTIDFDNVTLTSGSWDEALAPLNDLATKEGIWEARHSGSSSGVGFGSPPRSHMDDDVFDNSSFRNSSGLFVQGELGTAPCSTHLHKRVRKRRRAYRRAATPSPPPTLRRQASSLLDRLKQSAMEASQSTFFSRFIHNENSSSSLGLAISEPVARSPPHNRKMPPVPEQHSRSPSHNREIPPIPEQPSVPELSHPSAVLQPATNTPPTRLSTPPRPPTPVKRLSPLLPATTFVPEGRAPSPKNVQPLRRSPPESASTQSTSSHHQFPESSPPKRSPHTPDPHHTPWPSAMALKPQPLNPAVRGVQRNIQLETHHQDIADDAEKRIHALRQGREAILERLGKQFTARSSAAASIGDRQVQREVKLNMMTGGVGLRAIGDGMSIGMGMQKGMMVPLMIFR</sequence>
<dbReference type="eggNOG" id="ENOG502SKB7">
    <property type="taxonomic scope" value="Eukaryota"/>
</dbReference>
<dbReference type="EMBL" id="KV441412">
    <property type="protein sequence ID" value="OAF55009.1"/>
    <property type="molecule type" value="Genomic_DNA"/>
</dbReference>
<dbReference type="RefSeq" id="XP_024320312.1">
    <property type="nucleotide sequence ID" value="XM_024472277.1"/>
</dbReference>
<feature type="compositionally biased region" description="Low complexity" evidence="1">
    <location>
        <begin position="602"/>
        <end position="614"/>
    </location>
</feature>
<feature type="compositionally biased region" description="Basic residues" evidence="1">
    <location>
        <begin position="434"/>
        <end position="447"/>
    </location>
</feature>
<evidence type="ECO:0000313" key="2">
    <source>
        <dbReference type="EMBL" id="OAF55009.1"/>
    </source>
</evidence>
<dbReference type="Proteomes" id="UP000077154">
    <property type="component" value="Unassembled WGS sequence"/>
</dbReference>